<evidence type="ECO:0000313" key="3">
    <source>
        <dbReference type="Proteomes" id="UP001179121"/>
    </source>
</evidence>
<protein>
    <submittedName>
        <fullName evidence="2">Uncharacterized protein</fullName>
    </submittedName>
</protein>
<keyword evidence="1" id="KW-0472">Membrane</keyword>
<evidence type="ECO:0000256" key="1">
    <source>
        <dbReference type="SAM" id="Phobius"/>
    </source>
</evidence>
<sequence>MSETPPASSSVPSSPPPAWLPVLLSGFLPGLGQVRLGRPRQGLWIIAVTLLLILIGHGLGRMTDLSAEIFYFMLIVLPWWALQAYDASFGDDGRPAGRRTLIHSLKQAWSEGHDLRYLGALFFLSAFMDLYIIVVNPDYALPVFCSKPTGWLGLAAKAQSPPSHLLIGYGFVRLRRWALVFYLVYAAYQLISAMVNYVCFGYGRIRTVMFVTLLLFTGYILWRRDRFV</sequence>
<feature type="transmembrane region" description="Helical" evidence="1">
    <location>
        <begin position="115"/>
        <end position="133"/>
    </location>
</feature>
<feature type="transmembrane region" description="Helical" evidence="1">
    <location>
        <begin position="43"/>
        <end position="63"/>
    </location>
</feature>
<dbReference type="KEGG" id="nti:DNFV4_03184"/>
<accession>A0AA86N169</accession>
<keyword evidence="3" id="KW-1185">Reference proteome</keyword>
<evidence type="ECO:0000313" key="2">
    <source>
        <dbReference type="EMBL" id="CAI4032754.1"/>
    </source>
</evidence>
<feature type="transmembrane region" description="Helical" evidence="1">
    <location>
        <begin position="177"/>
        <end position="198"/>
    </location>
</feature>
<dbReference type="AlphaFoldDB" id="A0AA86N169"/>
<organism evidence="2 3">
    <name type="scientific">Nitrospira tepida</name>
    <dbReference type="NCBI Taxonomy" id="2973512"/>
    <lineage>
        <taxon>Bacteria</taxon>
        <taxon>Pseudomonadati</taxon>
        <taxon>Nitrospirota</taxon>
        <taxon>Nitrospiria</taxon>
        <taxon>Nitrospirales</taxon>
        <taxon>Nitrospiraceae</taxon>
        <taxon>Nitrospira</taxon>
    </lineage>
</organism>
<reference evidence="2" key="1">
    <citation type="submission" date="2022-10" db="EMBL/GenBank/DDBJ databases">
        <authorList>
            <person name="Koch H."/>
        </authorList>
    </citation>
    <scope>NUCLEOTIDE SEQUENCE</scope>
    <source>
        <strain evidence="2">DNF</strain>
    </source>
</reference>
<feature type="transmembrane region" description="Helical" evidence="1">
    <location>
        <begin position="204"/>
        <end position="222"/>
    </location>
</feature>
<keyword evidence="1" id="KW-0812">Transmembrane</keyword>
<name>A0AA86N169_9BACT</name>
<gene>
    <name evidence="2" type="ORF">DNFV4_03184</name>
</gene>
<dbReference type="Proteomes" id="UP001179121">
    <property type="component" value="Chromosome"/>
</dbReference>
<dbReference type="RefSeq" id="WP_289269468.1">
    <property type="nucleotide sequence ID" value="NZ_OX365700.1"/>
</dbReference>
<proteinExistence type="predicted"/>
<keyword evidence="1" id="KW-1133">Transmembrane helix</keyword>
<feature type="transmembrane region" description="Helical" evidence="1">
    <location>
        <begin position="69"/>
        <end position="89"/>
    </location>
</feature>
<dbReference type="EMBL" id="OX365700">
    <property type="protein sequence ID" value="CAI4032754.1"/>
    <property type="molecule type" value="Genomic_DNA"/>
</dbReference>